<feature type="DNA-binding region" description="H-T-H motif" evidence="2">
    <location>
        <begin position="46"/>
        <end position="65"/>
    </location>
</feature>
<organism evidence="4 5">
    <name type="scientific">Silvimonas terrae</name>
    <dbReference type="NCBI Taxonomy" id="300266"/>
    <lineage>
        <taxon>Bacteria</taxon>
        <taxon>Pseudomonadati</taxon>
        <taxon>Pseudomonadota</taxon>
        <taxon>Betaproteobacteria</taxon>
        <taxon>Neisseriales</taxon>
        <taxon>Chitinibacteraceae</taxon>
        <taxon>Silvimonas</taxon>
    </lineage>
</organism>
<reference evidence="4 5" key="1">
    <citation type="submission" date="2020-08" db="EMBL/GenBank/DDBJ databases">
        <title>Genomic Encyclopedia of Type Strains, Phase IV (KMG-IV): sequencing the most valuable type-strain genomes for metagenomic binning, comparative biology and taxonomic classification.</title>
        <authorList>
            <person name="Goeker M."/>
        </authorList>
    </citation>
    <scope>NUCLEOTIDE SEQUENCE [LARGE SCALE GENOMIC DNA]</scope>
    <source>
        <strain evidence="4 5">DSM 18233</strain>
    </source>
</reference>
<dbReference type="PANTHER" id="PTHR30055">
    <property type="entry name" value="HTH-TYPE TRANSCRIPTIONAL REGULATOR RUTR"/>
    <property type="match status" value="1"/>
</dbReference>
<feature type="domain" description="HTH tetR-type" evidence="3">
    <location>
        <begin position="23"/>
        <end position="83"/>
    </location>
</feature>
<dbReference type="GO" id="GO:0003700">
    <property type="term" value="F:DNA-binding transcription factor activity"/>
    <property type="evidence" value="ECO:0007669"/>
    <property type="project" value="TreeGrafter"/>
</dbReference>
<comment type="caution">
    <text evidence="4">The sequence shown here is derived from an EMBL/GenBank/DDBJ whole genome shotgun (WGS) entry which is preliminary data.</text>
</comment>
<dbReference type="GO" id="GO:0000976">
    <property type="term" value="F:transcription cis-regulatory region binding"/>
    <property type="evidence" value="ECO:0007669"/>
    <property type="project" value="TreeGrafter"/>
</dbReference>
<keyword evidence="5" id="KW-1185">Reference proteome</keyword>
<evidence type="ECO:0000256" key="1">
    <source>
        <dbReference type="ARBA" id="ARBA00023125"/>
    </source>
</evidence>
<dbReference type="InterPro" id="IPR009057">
    <property type="entry name" value="Homeodomain-like_sf"/>
</dbReference>
<dbReference type="InterPro" id="IPR050109">
    <property type="entry name" value="HTH-type_TetR-like_transc_reg"/>
</dbReference>
<evidence type="ECO:0000256" key="2">
    <source>
        <dbReference type="PROSITE-ProRule" id="PRU00335"/>
    </source>
</evidence>
<gene>
    <name evidence="4" type="ORF">HNQ50_001874</name>
</gene>
<dbReference type="InterPro" id="IPR001647">
    <property type="entry name" value="HTH_TetR"/>
</dbReference>
<proteinExistence type="predicted"/>
<dbReference type="SUPFAM" id="SSF46689">
    <property type="entry name" value="Homeodomain-like"/>
    <property type="match status" value="1"/>
</dbReference>
<keyword evidence="1 2" id="KW-0238">DNA-binding</keyword>
<evidence type="ECO:0000259" key="3">
    <source>
        <dbReference type="PROSITE" id="PS50977"/>
    </source>
</evidence>
<dbReference type="Pfam" id="PF00440">
    <property type="entry name" value="TetR_N"/>
    <property type="match status" value="1"/>
</dbReference>
<dbReference type="RefSeq" id="WP_184099789.1">
    <property type="nucleotide sequence ID" value="NZ_JACHHN010000003.1"/>
</dbReference>
<accession>A0A840RFZ8</accession>
<evidence type="ECO:0000313" key="4">
    <source>
        <dbReference type="EMBL" id="MBB5191151.1"/>
    </source>
</evidence>
<dbReference type="AlphaFoldDB" id="A0A840RFZ8"/>
<dbReference type="Proteomes" id="UP000543030">
    <property type="component" value="Unassembled WGS sequence"/>
</dbReference>
<evidence type="ECO:0000313" key="5">
    <source>
        <dbReference type="Proteomes" id="UP000543030"/>
    </source>
</evidence>
<dbReference type="PROSITE" id="PS50977">
    <property type="entry name" value="HTH_TETR_2"/>
    <property type="match status" value="1"/>
</dbReference>
<name>A0A840RFZ8_9NEIS</name>
<dbReference type="EMBL" id="JACHHN010000003">
    <property type="protein sequence ID" value="MBB5191151.1"/>
    <property type="molecule type" value="Genomic_DNA"/>
</dbReference>
<protein>
    <submittedName>
        <fullName evidence="4">AcrR family transcriptional regulator</fullName>
    </submittedName>
</protein>
<dbReference type="PANTHER" id="PTHR30055:SF226">
    <property type="entry name" value="HTH-TYPE TRANSCRIPTIONAL REGULATOR PKSA"/>
    <property type="match status" value="1"/>
</dbReference>
<sequence>MNDHLTSPQLAAPSIEPRQERGRQRVAAILQAAAALFVEKGFDKTTMTEIAARAETAIGSLYRFFPTKGAVADALLLRYAQSTLQGLTALEQQASQLTLDGLAEALLDLRQGLLDQRGVVLALVEARGGSQDIRQEFRDLSRAAMSRVLQQAIPGLSVARSDAMAVLMLHVLKGMTIVSEESPALRHMVLAELRTLLHLWLHSAATSA</sequence>
<dbReference type="PRINTS" id="PR00455">
    <property type="entry name" value="HTHTETR"/>
</dbReference>
<dbReference type="Gene3D" id="1.10.357.10">
    <property type="entry name" value="Tetracycline Repressor, domain 2"/>
    <property type="match status" value="1"/>
</dbReference>